<reference evidence="3" key="2">
    <citation type="submission" date="2019-10" db="EMBL/GenBank/DDBJ databases">
        <title>A de novo genome assembly of a pear dwarfing rootstock.</title>
        <authorList>
            <person name="Wang F."/>
            <person name="Wang J."/>
            <person name="Li S."/>
            <person name="Zhang Y."/>
            <person name="Fang M."/>
            <person name="Ma L."/>
            <person name="Zhao Y."/>
            <person name="Jiang S."/>
        </authorList>
    </citation>
    <scope>NUCLEOTIDE SEQUENCE [LARGE SCALE GENOMIC DNA]</scope>
</reference>
<dbReference type="Proteomes" id="UP000327157">
    <property type="component" value="Chromosome 17"/>
</dbReference>
<evidence type="ECO:0000256" key="1">
    <source>
        <dbReference type="SAM" id="MobiDB-lite"/>
    </source>
</evidence>
<reference evidence="2 3" key="1">
    <citation type="submission" date="2019-09" db="EMBL/GenBank/DDBJ databases">
        <authorList>
            <person name="Ou C."/>
        </authorList>
    </citation>
    <scope>NUCLEOTIDE SEQUENCE [LARGE SCALE GENOMIC DNA]</scope>
    <source>
        <strain evidence="2">S2</strain>
        <tissue evidence="2">Leaf</tissue>
    </source>
</reference>
<sequence length="267" mass="30234">MMNADRFHVGYGVLSRQMARELQMKEEEVKKKDEEEEEKKEEAQEGVEAKEPSVTDGQDVHVGPQPPPAADTNEDMASLTLNLSQWGWTPWRSKEEQDFGFNGDFSSGLGNPYGDCFDDLSFTSKIPVRPFDYRDEALFQMICILRMMAFIFYRIDDLPDYLIVWQLMKTNGKRASSKAGNKNSSERRMMMNADGFHSGHGVLTRRVVQLIKQRRKQKKWAWSFDQANGKRASNEGGGDVPVGPLPPAAADTNEVDMETVLGLSQWG</sequence>
<evidence type="ECO:0000313" key="3">
    <source>
        <dbReference type="Proteomes" id="UP000327157"/>
    </source>
</evidence>
<comment type="caution">
    <text evidence="2">The sequence shown here is derived from an EMBL/GenBank/DDBJ whole genome shotgun (WGS) entry which is preliminary data.</text>
</comment>
<feature type="region of interest" description="Disordered" evidence="1">
    <location>
        <begin position="17"/>
        <end position="74"/>
    </location>
</feature>
<keyword evidence="3" id="KW-1185">Reference proteome</keyword>
<gene>
    <name evidence="2" type="ORF">D8674_019910</name>
</gene>
<proteinExistence type="predicted"/>
<name>A0A5N5G9B7_9ROSA</name>
<feature type="compositionally biased region" description="Basic and acidic residues" evidence="1">
    <location>
        <begin position="18"/>
        <end position="33"/>
    </location>
</feature>
<accession>A0A5N5G9B7</accession>
<organism evidence="2 3">
    <name type="scientific">Pyrus ussuriensis x Pyrus communis</name>
    <dbReference type="NCBI Taxonomy" id="2448454"/>
    <lineage>
        <taxon>Eukaryota</taxon>
        <taxon>Viridiplantae</taxon>
        <taxon>Streptophyta</taxon>
        <taxon>Embryophyta</taxon>
        <taxon>Tracheophyta</taxon>
        <taxon>Spermatophyta</taxon>
        <taxon>Magnoliopsida</taxon>
        <taxon>eudicotyledons</taxon>
        <taxon>Gunneridae</taxon>
        <taxon>Pentapetalae</taxon>
        <taxon>rosids</taxon>
        <taxon>fabids</taxon>
        <taxon>Rosales</taxon>
        <taxon>Rosaceae</taxon>
        <taxon>Amygdaloideae</taxon>
        <taxon>Maleae</taxon>
        <taxon>Pyrus</taxon>
    </lineage>
</organism>
<dbReference type="EMBL" id="SMOL01000487">
    <property type="protein sequence ID" value="KAB2611878.1"/>
    <property type="molecule type" value="Genomic_DNA"/>
</dbReference>
<protein>
    <submittedName>
        <fullName evidence="2">Uncharacterized protein</fullName>
    </submittedName>
</protein>
<evidence type="ECO:0000313" key="2">
    <source>
        <dbReference type="EMBL" id="KAB2611878.1"/>
    </source>
</evidence>
<dbReference type="AlphaFoldDB" id="A0A5N5G9B7"/>
<reference evidence="2 3" key="3">
    <citation type="submission" date="2019-11" db="EMBL/GenBank/DDBJ databases">
        <title>A de novo genome assembly of a pear dwarfing rootstock.</title>
        <authorList>
            <person name="Wang F."/>
            <person name="Wang J."/>
            <person name="Li S."/>
            <person name="Zhang Y."/>
            <person name="Fang M."/>
            <person name="Ma L."/>
            <person name="Zhao Y."/>
            <person name="Jiang S."/>
        </authorList>
    </citation>
    <scope>NUCLEOTIDE SEQUENCE [LARGE SCALE GENOMIC DNA]</scope>
    <source>
        <strain evidence="2">S2</strain>
        <tissue evidence="2">Leaf</tissue>
    </source>
</reference>
<feature type="compositionally biased region" description="Basic and acidic residues" evidence="1">
    <location>
        <begin position="40"/>
        <end position="53"/>
    </location>
</feature>